<dbReference type="InterPro" id="IPR050271">
    <property type="entry name" value="UDP-glycosyltransferase"/>
</dbReference>
<feature type="transmembrane region" description="Helical" evidence="5">
    <location>
        <begin position="478"/>
        <end position="501"/>
    </location>
</feature>
<name>A0ABM4ARW7_VANTA</name>
<dbReference type="CDD" id="cd03784">
    <property type="entry name" value="GT1_Gtf-like"/>
    <property type="match status" value="1"/>
</dbReference>
<keyword evidence="2 4" id="KW-0328">Glycosyltransferase</keyword>
<keyword evidence="6" id="KW-1185">Reference proteome</keyword>
<evidence type="ECO:0000256" key="5">
    <source>
        <dbReference type="RuleBase" id="RU362059"/>
    </source>
</evidence>
<dbReference type="GeneID" id="113403781"/>
<dbReference type="PANTHER" id="PTHR48043:SF159">
    <property type="entry name" value="EG:EG0003.4 PROTEIN-RELATED"/>
    <property type="match status" value="1"/>
</dbReference>
<proteinExistence type="inferred from homology"/>
<dbReference type="InterPro" id="IPR035595">
    <property type="entry name" value="UDP_glycos_trans_CS"/>
</dbReference>
<organism evidence="6 7">
    <name type="scientific">Vanessa tameamea</name>
    <name type="common">Kamehameha butterfly</name>
    <dbReference type="NCBI Taxonomy" id="334116"/>
    <lineage>
        <taxon>Eukaryota</taxon>
        <taxon>Metazoa</taxon>
        <taxon>Ecdysozoa</taxon>
        <taxon>Arthropoda</taxon>
        <taxon>Hexapoda</taxon>
        <taxon>Insecta</taxon>
        <taxon>Pterygota</taxon>
        <taxon>Neoptera</taxon>
        <taxon>Endopterygota</taxon>
        <taxon>Lepidoptera</taxon>
        <taxon>Glossata</taxon>
        <taxon>Ditrysia</taxon>
        <taxon>Papilionoidea</taxon>
        <taxon>Nymphalidae</taxon>
        <taxon>Nymphalinae</taxon>
        <taxon>Vanessa</taxon>
    </lineage>
</organism>
<keyword evidence="5" id="KW-0472">Membrane</keyword>
<reference evidence="7" key="1">
    <citation type="submission" date="2025-08" db="UniProtKB">
        <authorList>
            <consortium name="RefSeq"/>
        </authorList>
    </citation>
    <scope>IDENTIFICATION</scope>
    <source>
        <tissue evidence="7">Whole body</tissue>
    </source>
</reference>
<accession>A0ABM4ARW7</accession>
<evidence type="ECO:0000256" key="1">
    <source>
        <dbReference type="ARBA" id="ARBA00009995"/>
    </source>
</evidence>
<keyword evidence="5" id="KW-0812">Transmembrane</keyword>
<dbReference type="SUPFAM" id="SSF53756">
    <property type="entry name" value="UDP-Glycosyltransferase/glycogen phosphorylase"/>
    <property type="match status" value="1"/>
</dbReference>
<sequence>MILKYLISTILLVNICYGYKVLVVFTLPGKSHGILGEGYVRHLLKAGHEVTYVTPFPEKNPPKNLRYIDVSENTKCLNMGIFDIKVIMDKEINLQDQNVIIPIMDNFWECTLKKEALQRFLYDQNEKFDAVVVEWLYSELGSGFATVFNCPLIWSSSMDPSTFVLSLIDEHLNPAYTVHHMSKDYSFSFLDRVYQLWSVARVRYYKWANSNNENELFKQLYGPIVAKKNRELPEFDEVKYNASLMLGNSNIVAGAGIALPQNYKHIGGYHFKEEIEPLPKDMKEIVENAPHGVIYFSMGSNLKSSNIPDKLKRELLDMFSEFKETVIWKLEKTIPDLPKNVHISPWVPQQSLLAHPKCVLFITHGGFLSLLETLRAGKPIIGIPFFADQYLNVNRAVAKGFAKRIDFGENVIPLKEAIKEILENPSYQQRAKELSVQFNDRIVPPGKELVYWIEHVIKTNGAPHLRSAALHVSWYKKMYLDLLSVTVIALVMIFVIIKYLFTFMQVDTHQKKKVH</sequence>
<evidence type="ECO:0000256" key="4">
    <source>
        <dbReference type="RuleBase" id="RU003718"/>
    </source>
</evidence>
<dbReference type="PANTHER" id="PTHR48043">
    <property type="entry name" value="EG:EG0003.4 PROTEIN-RELATED"/>
    <property type="match status" value="1"/>
</dbReference>
<evidence type="ECO:0000256" key="2">
    <source>
        <dbReference type="ARBA" id="ARBA00022676"/>
    </source>
</evidence>
<comment type="similarity">
    <text evidence="1 4">Belongs to the UDP-glycosyltransferase family.</text>
</comment>
<dbReference type="Proteomes" id="UP001652626">
    <property type="component" value="Chromosome 20"/>
</dbReference>
<keyword evidence="5" id="KW-1133">Transmembrane helix</keyword>
<dbReference type="Pfam" id="PF00201">
    <property type="entry name" value="UDPGT"/>
    <property type="match status" value="1"/>
</dbReference>
<evidence type="ECO:0000313" key="7">
    <source>
        <dbReference type="RefSeq" id="XP_064074041.1"/>
    </source>
</evidence>
<dbReference type="PROSITE" id="PS00375">
    <property type="entry name" value="UDPGT"/>
    <property type="match status" value="1"/>
</dbReference>
<dbReference type="EC" id="2.4.1.17" evidence="5"/>
<evidence type="ECO:0000313" key="6">
    <source>
        <dbReference type="Proteomes" id="UP001652626"/>
    </source>
</evidence>
<comment type="catalytic activity">
    <reaction evidence="5">
        <text>glucuronate acceptor + UDP-alpha-D-glucuronate = acceptor beta-D-glucuronoside + UDP + H(+)</text>
        <dbReference type="Rhea" id="RHEA:21032"/>
        <dbReference type="ChEBI" id="CHEBI:15378"/>
        <dbReference type="ChEBI" id="CHEBI:58052"/>
        <dbReference type="ChEBI" id="CHEBI:58223"/>
        <dbReference type="ChEBI" id="CHEBI:132367"/>
        <dbReference type="ChEBI" id="CHEBI:132368"/>
        <dbReference type="EC" id="2.4.1.17"/>
    </reaction>
</comment>
<keyword evidence="3 4" id="KW-0808">Transferase</keyword>
<dbReference type="InterPro" id="IPR002213">
    <property type="entry name" value="UDP_glucos_trans"/>
</dbReference>
<gene>
    <name evidence="7" type="primary">LOC113403781</name>
</gene>
<protein>
    <recommendedName>
        <fullName evidence="5">UDP-glucuronosyltransferase</fullName>
        <ecNumber evidence="5">2.4.1.17</ecNumber>
    </recommendedName>
</protein>
<dbReference type="RefSeq" id="XP_064074041.1">
    <property type="nucleotide sequence ID" value="XM_064217971.1"/>
</dbReference>
<comment type="subcellular location">
    <subcellularLocation>
        <location evidence="5">Membrane</location>
        <topology evidence="5">Single-pass membrane protein</topology>
    </subcellularLocation>
</comment>
<evidence type="ECO:0000256" key="3">
    <source>
        <dbReference type="ARBA" id="ARBA00022679"/>
    </source>
</evidence>
<dbReference type="Gene3D" id="3.40.50.2000">
    <property type="entry name" value="Glycogen Phosphorylase B"/>
    <property type="match status" value="1"/>
</dbReference>